<keyword evidence="3 6" id="KW-0812">Transmembrane</keyword>
<accession>A0A9D2RT35</accession>
<dbReference type="InterPro" id="IPR051401">
    <property type="entry name" value="GtrA_CellWall_Glycosyl"/>
</dbReference>
<protein>
    <submittedName>
        <fullName evidence="8">GtrA family protein</fullName>
    </submittedName>
</protein>
<gene>
    <name evidence="8" type="ORF">H9787_11875</name>
</gene>
<evidence type="ECO:0000256" key="1">
    <source>
        <dbReference type="ARBA" id="ARBA00004141"/>
    </source>
</evidence>
<comment type="similarity">
    <text evidence="2">Belongs to the GtrA family.</text>
</comment>
<keyword evidence="5 6" id="KW-0472">Membrane</keyword>
<feature type="transmembrane region" description="Helical" evidence="6">
    <location>
        <begin position="7"/>
        <end position="27"/>
    </location>
</feature>
<evidence type="ECO:0000313" key="8">
    <source>
        <dbReference type="EMBL" id="HJB14391.1"/>
    </source>
</evidence>
<evidence type="ECO:0000256" key="3">
    <source>
        <dbReference type="ARBA" id="ARBA00022692"/>
    </source>
</evidence>
<dbReference type="Pfam" id="PF04138">
    <property type="entry name" value="GtrA_DPMS_TM"/>
    <property type="match status" value="1"/>
</dbReference>
<dbReference type="InterPro" id="IPR007267">
    <property type="entry name" value="GtrA_DPMS_TM"/>
</dbReference>
<comment type="subcellular location">
    <subcellularLocation>
        <location evidence="1">Membrane</location>
        <topology evidence="1">Multi-pass membrane protein</topology>
    </subcellularLocation>
</comment>
<dbReference type="AlphaFoldDB" id="A0A9D2RT35"/>
<reference evidence="8" key="2">
    <citation type="submission" date="2021-04" db="EMBL/GenBank/DDBJ databases">
        <authorList>
            <person name="Gilroy R."/>
        </authorList>
    </citation>
    <scope>NUCLEOTIDE SEQUENCE</scope>
    <source>
        <strain evidence="8">ChiBcec18-1249</strain>
    </source>
</reference>
<evidence type="ECO:0000256" key="5">
    <source>
        <dbReference type="ARBA" id="ARBA00023136"/>
    </source>
</evidence>
<reference evidence="8" key="1">
    <citation type="journal article" date="2021" name="PeerJ">
        <title>Extensive microbial diversity within the chicken gut microbiome revealed by metagenomics and culture.</title>
        <authorList>
            <person name="Gilroy R."/>
            <person name="Ravi A."/>
            <person name="Getino M."/>
            <person name="Pursley I."/>
            <person name="Horton D.L."/>
            <person name="Alikhan N.F."/>
            <person name="Baker D."/>
            <person name="Gharbi K."/>
            <person name="Hall N."/>
            <person name="Watson M."/>
            <person name="Adriaenssens E.M."/>
            <person name="Foster-Nyarko E."/>
            <person name="Jarju S."/>
            <person name="Secka A."/>
            <person name="Antonio M."/>
            <person name="Oren A."/>
            <person name="Chaudhuri R.R."/>
            <person name="La Ragione R."/>
            <person name="Hildebrand F."/>
            <person name="Pallen M.J."/>
        </authorList>
    </citation>
    <scope>NUCLEOTIDE SEQUENCE</scope>
    <source>
        <strain evidence="8">ChiBcec18-1249</strain>
    </source>
</reference>
<dbReference type="EMBL" id="DWZJ01000108">
    <property type="protein sequence ID" value="HJB14391.1"/>
    <property type="molecule type" value="Genomic_DNA"/>
</dbReference>
<dbReference type="Proteomes" id="UP000823824">
    <property type="component" value="Unassembled WGS sequence"/>
</dbReference>
<feature type="transmembrane region" description="Helical" evidence="6">
    <location>
        <begin position="73"/>
        <end position="95"/>
    </location>
</feature>
<evidence type="ECO:0000256" key="2">
    <source>
        <dbReference type="ARBA" id="ARBA00009399"/>
    </source>
</evidence>
<dbReference type="GO" id="GO:0005886">
    <property type="term" value="C:plasma membrane"/>
    <property type="evidence" value="ECO:0007669"/>
    <property type="project" value="TreeGrafter"/>
</dbReference>
<evidence type="ECO:0000313" key="9">
    <source>
        <dbReference type="Proteomes" id="UP000823824"/>
    </source>
</evidence>
<evidence type="ECO:0000256" key="4">
    <source>
        <dbReference type="ARBA" id="ARBA00022989"/>
    </source>
</evidence>
<dbReference type="PANTHER" id="PTHR38459:SF5">
    <property type="entry name" value="CELL WALL TEICHOIC ACID GLYCOSYLATION PROTEIN GTCA"/>
    <property type="match status" value="1"/>
</dbReference>
<dbReference type="PANTHER" id="PTHR38459">
    <property type="entry name" value="PROPHAGE BACTOPRENOL-LINKED GLUCOSE TRANSLOCASE HOMOLOG"/>
    <property type="match status" value="1"/>
</dbReference>
<comment type="caution">
    <text evidence="8">The sequence shown here is derived from an EMBL/GenBank/DDBJ whole genome shotgun (WGS) entry which is preliminary data.</text>
</comment>
<feature type="domain" description="GtrA/DPMS transmembrane" evidence="7">
    <location>
        <begin position="10"/>
        <end position="126"/>
    </location>
</feature>
<feature type="transmembrane region" description="Helical" evidence="6">
    <location>
        <begin position="107"/>
        <end position="126"/>
    </location>
</feature>
<dbReference type="GO" id="GO:0000271">
    <property type="term" value="P:polysaccharide biosynthetic process"/>
    <property type="evidence" value="ECO:0007669"/>
    <property type="project" value="InterPro"/>
</dbReference>
<feature type="transmembrane region" description="Helical" evidence="6">
    <location>
        <begin position="33"/>
        <end position="52"/>
    </location>
</feature>
<organism evidence="8 9">
    <name type="scientific">Candidatus Oscillibacter excrementigallinarum</name>
    <dbReference type="NCBI Taxonomy" id="2838716"/>
    <lineage>
        <taxon>Bacteria</taxon>
        <taxon>Bacillati</taxon>
        <taxon>Bacillota</taxon>
        <taxon>Clostridia</taxon>
        <taxon>Eubacteriales</taxon>
        <taxon>Oscillospiraceae</taxon>
        <taxon>Oscillibacter</taxon>
    </lineage>
</organism>
<evidence type="ECO:0000256" key="6">
    <source>
        <dbReference type="SAM" id="Phobius"/>
    </source>
</evidence>
<name>A0A9D2RT35_9FIRM</name>
<proteinExistence type="inferred from homology"/>
<keyword evidence="4 6" id="KW-1133">Transmembrane helix</keyword>
<sequence>MKKERELILYGIFGVGSTVINIAVFHLCGHLGVALVPSNIIAWFFAFAFAFITNKAIVFQSKGWRNRAALREFASFLAVRLFTLVLDTVLMVVLVEWLLVDRLLSKIVVNVIVILVNYVVSKFFIFK</sequence>
<evidence type="ECO:0000259" key="7">
    <source>
        <dbReference type="Pfam" id="PF04138"/>
    </source>
</evidence>